<dbReference type="Proteomes" id="UP000499080">
    <property type="component" value="Unassembled WGS sequence"/>
</dbReference>
<keyword evidence="2" id="KW-1185">Reference proteome</keyword>
<accession>A0A4Y2XBQ6</accession>
<reference evidence="1 2" key="1">
    <citation type="journal article" date="2019" name="Sci. Rep.">
        <title>Orb-weaving spider Araneus ventricosus genome elucidates the spidroin gene catalogue.</title>
        <authorList>
            <person name="Kono N."/>
            <person name="Nakamura H."/>
            <person name="Ohtoshi R."/>
            <person name="Moran D.A.P."/>
            <person name="Shinohara A."/>
            <person name="Yoshida Y."/>
            <person name="Fujiwara M."/>
            <person name="Mori M."/>
            <person name="Tomita M."/>
            <person name="Arakawa K."/>
        </authorList>
    </citation>
    <scope>NUCLEOTIDE SEQUENCE [LARGE SCALE GENOMIC DNA]</scope>
</reference>
<dbReference type="AlphaFoldDB" id="A0A4Y2XBQ6"/>
<proteinExistence type="predicted"/>
<name>A0A4Y2XBQ6_ARAVE</name>
<organism evidence="1 2">
    <name type="scientific">Araneus ventricosus</name>
    <name type="common">Orbweaver spider</name>
    <name type="synonym">Epeira ventricosa</name>
    <dbReference type="NCBI Taxonomy" id="182803"/>
    <lineage>
        <taxon>Eukaryota</taxon>
        <taxon>Metazoa</taxon>
        <taxon>Ecdysozoa</taxon>
        <taxon>Arthropoda</taxon>
        <taxon>Chelicerata</taxon>
        <taxon>Arachnida</taxon>
        <taxon>Araneae</taxon>
        <taxon>Araneomorphae</taxon>
        <taxon>Entelegynae</taxon>
        <taxon>Araneoidea</taxon>
        <taxon>Araneidae</taxon>
        <taxon>Araneus</taxon>
    </lineage>
</organism>
<protein>
    <submittedName>
        <fullName evidence="1">Uncharacterized protein</fullName>
    </submittedName>
</protein>
<dbReference type="EMBL" id="BGPR01073996">
    <property type="protein sequence ID" value="GBO46370.1"/>
    <property type="molecule type" value="Genomic_DNA"/>
</dbReference>
<evidence type="ECO:0000313" key="1">
    <source>
        <dbReference type="EMBL" id="GBO46370.1"/>
    </source>
</evidence>
<comment type="caution">
    <text evidence="1">The sequence shown here is derived from an EMBL/GenBank/DDBJ whole genome shotgun (WGS) entry which is preliminary data.</text>
</comment>
<gene>
    <name evidence="1" type="ORF">AVEN_161202_1</name>
</gene>
<sequence>MGKRKSGPFSGQQIESTSSLTHFPTFFLIKRNSTSNETFHTVSPFLVEKAITATVGEVKSTKKLRSGDLLVEVHSRKQSEQIVKLKTFSNIPISVSQHATPPKELSPAENCLMSLPKKSLKNCKDRGSKPPDSIERASPPITNLVISSSPSVAPVSELALASPSFTDFKLVANKKKLEKDSPTKTIPSPKLKRSQHFTQPLTVKFPIIFQQMVISVLLSLH</sequence>
<evidence type="ECO:0000313" key="2">
    <source>
        <dbReference type="Proteomes" id="UP000499080"/>
    </source>
</evidence>